<dbReference type="InterPro" id="IPR025827">
    <property type="entry name" value="Zn_ribbon_recom_dom"/>
</dbReference>
<dbReference type="EMBL" id="BARW01021700">
    <property type="protein sequence ID" value="GAI90943.1"/>
    <property type="molecule type" value="Genomic_DNA"/>
</dbReference>
<protein>
    <recommendedName>
        <fullName evidence="1">Recombinase zinc beta ribbon domain-containing protein</fullName>
    </recommendedName>
</protein>
<gene>
    <name evidence="2" type="ORF">S12H4_36403</name>
</gene>
<reference evidence="2" key="1">
    <citation type="journal article" date="2014" name="Front. Microbiol.">
        <title>High frequency of phylogenetically diverse reductive dehalogenase-homologous genes in deep subseafloor sedimentary metagenomes.</title>
        <authorList>
            <person name="Kawai M."/>
            <person name="Futagami T."/>
            <person name="Toyoda A."/>
            <person name="Takaki Y."/>
            <person name="Nishi S."/>
            <person name="Hori S."/>
            <person name="Arai W."/>
            <person name="Tsubouchi T."/>
            <person name="Morono Y."/>
            <person name="Uchiyama I."/>
            <person name="Ito T."/>
            <person name="Fujiyama A."/>
            <person name="Inagaki F."/>
            <person name="Takami H."/>
        </authorList>
    </citation>
    <scope>NUCLEOTIDE SEQUENCE</scope>
    <source>
        <strain evidence="2">Expedition CK06-06</strain>
    </source>
</reference>
<evidence type="ECO:0000313" key="2">
    <source>
        <dbReference type="EMBL" id="GAI90943.1"/>
    </source>
</evidence>
<dbReference type="Pfam" id="PF13408">
    <property type="entry name" value="Zn_ribbon_recom"/>
    <property type="match status" value="1"/>
</dbReference>
<dbReference type="AlphaFoldDB" id="X1SD95"/>
<comment type="caution">
    <text evidence="2">The sequence shown here is derived from an EMBL/GenBank/DDBJ whole genome shotgun (WGS) entry which is preliminary data.</text>
</comment>
<evidence type="ECO:0000259" key="1">
    <source>
        <dbReference type="Pfam" id="PF13408"/>
    </source>
</evidence>
<organism evidence="2">
    <name type="scientific">marine sediment metagenome</name>
    <dbReference type="NCBI Taxonomy" id="412755"/>
    <lineage>
        <taxon>unclassified sequences</taxon>
        <taxon>metagenomes</taxon>
        <taxon>ecological metagenomes</taxon>
    </lineage>
</organism>
<proteinExistence type="predicted"/>
<name>X1SD95_9ZZZZ</name>
<sequence>GHVYCGYCGSPLIGSCLNRKVLYYHCRGTYPTSARKAICKARYIRAEMLEALVWDKVKAILLSPDVVMAELKRQSDDGVGGAQLDKESKVIKRRLKDTEWSVEDMKRLKLVKK</sequence>
<feature type="domain" description="Recombinase zinc beta ribbon" evidence="1">
    <location>
        <begin position="1"/>
        <end position="58"/>
    </location>
</feature>
<accession>X1SD95</accession>
<feature type="non-terminal residue" evidence="2">
    <location>
        <position position="1"/>
    </location>
</feature>